<evidence type="ECO:0000313" key="3">
    <source>
        <dbReference type="Proteomes" id="UP000515908"/>
    </source>
</evidence>
<feature type="compositionally biased region" description="Pro residues" evidence="1">
    <location>
        <begin position="38"/>
        <end position="52"/>
    </location>
</feature>
<feature type="region of interest" description="Disordered" evidence="1">
    <location>
        <begin position="1"/>
        <end position="86"/>
    </location>
</feature>
<proteinExistence type="predicted"/>
<dbReference type="AlphaFoldDB" id="A0A7G2CD10"/>
<protein>
    <submittedName>
        <fullName evidence="2">Uncharacterized protein</fullName>
    </submittedName>
</protein>
<organism evidence="2 3">
    <name type="scientific">Angomonas deanei</name>
    <dbReference type="NCBI Taxonomy" id="59799"/>
    <lineage>
        <taxon>Eukaryota</taxon>
        <taxon>Discoba</taxon>
        <taxon>Euglenozoa</taxon>
        <taxon>Kinetoplastea</taxon>
        <taxon>Metakinetoplastina</taxon>
        <taxon>Trypanosomatida</taxon>
        <taxon>Trypanosomatidae</taxon>
        <taxon>Strigomonadinae</taxon>
        <taxon>Angomonas</taxon>
    </lineage>
</organism>
<sequence>MSLETPRIRTSQRPGFGTPEPSSQTPRRGRFEAGGCVPPSPAEPKTSFPPPPKRGDLNGPQKKDGARPSPASPVRIGGAPRPPAALPCWSKIARRVRRQSRWARRGSPVLLQVEAATVSARGENRSPAGERAPSPFLRDEGGFGGWAREGNTAPLPRGGKGLSSG</sequence>
<name>A0A7G2CD10_9TRYP</name>
<dbReference type="EMBL" id="LR877152">
    <property type="protein sequence ID" value="CAD2217325.1"/>
    <property type="molecule type" value="Genomic_DNA"/>
</dbReference>
<gene>
    <name evidence="2" type="ORF">ADEAN_000480300</name>
</gene>
<dbReference type="Proteomes" id="UP000515908">
    <property type="component" value="Chromosome 08"/>
</dbReference>
<evidence type="ECO:0000313" key="2">
    <source>
        <dbReference type="EMBL" id="CAD2217325.1"/>
    </source>
</evidence>
<keyword evidence="3" id="KW-1185">Reference proteome</keyword>
<dbReference type="VEuPathDB" id="TriTrypDB:ADEAN_000480300"/>
<reference evidence="2 3" key="1">
    <citation type="submission" date="2020-08" db="EMBL/GenBank/DDBJ databases">
        <authorList>
            <person name="Newling K."/>
            <person name="Davey J."/>
            <person name="Forrester S."/>
        </authorList>
    </citation>
    <scope>NUCLEOTIDE SEQUENCE [LARGE SCALE GENOMIC DNA]</scope>
    <source>
        <strain evidence="3">Crithidia deanei Carvalho (ATCC PRA-265)</strain>
    </source>
</reference>
<evidence type="ECO:0000256" key="1">
    <source>
        <dbReference type="SAM" id="MobiDB-lite"/>
    </source>
</evidence>
<feature type="region of interest" description="Disordered" evidence="1">
    <location>
        <begin position="119"/>
        <end position="165"/>
    </location>
</feature>
<feature type="compositionally biased region" description="Basic and acidic residues" evidence="1">
    <location>
        <begin position="53"/>
        <end position="66"/>
    </location>
</feature>
<accession>A0A7G2CD10</accession>